<keyword evidence="2" id="KW-1185">Reference proteome</keyword>
<organism evidence="1 2">
    <name type="scientific">Trifolium medium</name>
    <dbReference type="NCBI Taxonomy" id="97028"/>
    <lineage>
        <taxon>Eukaryota</taxon>
        <taxon>Viridiplantae</taxon>
        <taxon>Streptophyta</taxon>
        <taxon>Embryophyta</taxon>
        <taxon>Tracheophyta</taxon>
        <taxon>Spermatophyta</taxon>
        <taxon>Magnoliopsida</taxon>
        <taxon>eudicotyledons</taxon>
        <taxon>Gunneridae</taxon>
        <taxon>Pentapetalae</taxon>
        <taxon>rosids</taxon>
        <taxon>fabids</taxon>
        <taxon>Fabales</taxon>
        <taxon>Fabaceae</taxon>
        <taxon>Papilionoideae</taxon>
        <taxon>50 kb inversion clade</taxon>
        <taxon>NPAAA clade</taxon>
        <taxon>Hologalegina</taxon>
        <taxon>IRL clade</taxon>
        <taxon>Trifolieae</taxon>
        <taxon>Trifolium</taxon>
    </lineage>
</organism>
<name>A0A392NZB1_9FABA</name>
<protein>
    <submittedName>
        <fullName evidence="1">Uncharacterized protein</fullName>
    </submittedName>
</protein>
<evidence type="ECO:0000313" key="1">
    <source>
        <dbReference type="EMBL" id="MCI05121.1"/>
    </source>
</evidence>
<dbReference type="EMBL" id="LXQA010057603">
    <property type="protein sequence ID" value="MCI05121.1"/>
    <property type="molecule type" value="Genomic_DNA"/>
</dbReference>
<feature type="non-terminal residue" evidence="1">
    <location>
        <position position="1"/>
    </location>
</feature>
<comment type="caution">
    <text evidence="1">The sequence shown here is derived from an EMBL/GenBank/DDBJ whole genome shotgun (WGS) entry which is preliminary data.</text>
</comment>
<sequence>LLLTVLGEKPEDLKPSDEEFEDDDIDNDIIEEADEDSKVEDDLFDSVCAFCDNGGNLIMYEFFFIST</sequence>
<evidence type="ECO:0000313" key="2">
    <source>
        <dbReference type="Proteomes" id="UP000265520"/>
    </source>
</evidence>
<accession>A0A392NZB1</accession>
<feature type="non-terminal residue" evidence="1">
    <location>
        <position position="67"/>
    </location>
</feature>
<dbReference type="AlphaFoldDB" id="A0A392NZB1"/>
<proteinExistence type="predicted"/>
<dbReference type="Proteomes" id="UP000265520">
    <property type="component" value="Unassembled WGS sequence"/>
</dbReference>
<reference evidence="1 2" key="1">
    <citation type="journal article" date="2018" name="Front. Plant Sci.">
        <title>Red Clover (Trifolium pratense) and Zigzag Clover (T. medium) - A Picture of Genomic Similarities and Differences.</title>
        <authorList>
            <person name="Dluhosova J."/>
            <person name="Istvanek J."/>
            <person name="Nedelnik J."/>
            <person name="Repkova J."/>
        </authorList>
    </citation>
    <scope>NUCLEOTIDE SEQUENCE [LARGE SCALE GENOMIC DNA]</scope>
    <source>
        <strain evidence="2">cv. 10/8</strain>
        <tissue evidence="1">Leaf</tissue>
    </source>
</reference>